<accession>A0A8H5GYG1</accession>
<evidence type="ECO:0000256" key="3">
    <source>
        <dbReference type="ARBA" id="ARBA00012759"/>
    </source>
</evidence>
<evidence type="ECO:0000256" key="7">
    <source>
        <dbReference type="ARBA" id="ARBA00022807"/>
    </source>
</evidence>
<dbReference type="InterPro" id="IPR018200">
    <property type="entry name" value="USP_CS"/>
</dbReference>
<evidence type="ECO:0000256" key="8">
    <source>
        <dbReference type="SAM" id="MobiDB-lite"/>
    </source>
</evidence>
<dbReference type="PROSITE" id="PS50235">
    <property type="entry name" value="USP_3"/>
    <property type="match status" value="1"/>
</dbReference>
<evidence type="ECO:0000256" key="2">
    <source>
        <dbReference type="ARBA" id="ARBA00009085"/>
    </source>
</evidence>
<evidence type="ECO:0000259" key="9">
    <source>
        <dbReference type="PROSITE" id="PS50206"/>
    </source>
</evidence>
<comment type="caution">
    <text evidence="11">The sequence shown here is derived from an EMBL/GenBank/DDBJ whole genome shotgun (WGS) entry which is preliminary data.</text>
</comment>
<dbReference type="SUPFAM" id="SSF52821">
    <property type="entry name" value="Rhodanese/Cell cycle control phosphatase"/>
    <property type="match status" value="1"/>
</dbReference>
<proteinExistence type="inferred from homology"/>
<evidence type="ECO:0000313" key="12">
    <source>
        <dbReference type="Proteomes" id="UP000565441"/>
    </source>
</evidence>
<dbReference type="GO" id="GO:0006508">
    <property type="term" value="P:proteolysis"/>
    <property type="evidence" value="ECO:0007669"/>
    <property type="project" value="UniProtKB-KW"/>
</dbReference>
<dbReference type="PROSITE" id="PS50206">
    <property type="entry name" value="RHODANESE_3"/>
    <property type="match status" value="1"/>
</dbReference>
<dbReference type="InterPro" id="IPR001394">
    <property type="entry name" value="Peptidase_C19_UCH"/>
</dbReference>
<feature type="region of interest" description="Disordered" evidence="8">
    <location>
        <begin position="182"/>
        <end position="253"/>
    </location>
</feature>
<dbReference type="PANTHER" id="PTHR21646">
    <property type="entry name" value="UBIQUITIN CARBOXYL-TERMINAL HYDROLASE"/>
    <property type="match status" value="1"/>
</dbReference>
<keyword evidence="6" id="KW-0378">Hydrolase</keyword>
<sequence length="1093" mass="119242">MPGVTVLPNSPGLGSFGLPQLGKRMSFSLENGQQIRAAPATQNGGGRQYDDLTATAIKDKAIESVQRETRGISPMSLIKTARTQYLYGREEEARGDVKGSYAAYVKAASLAKMAIESPENLKGGVLYKEIAEFWKKINPDVGERLKAVENKLREFEKALAPGEAKDGPVSIADRMKALEGNGLNLGPSKRFSRALSDMTPPSSPKPISATPPTTLAILTPSTPALSAPSPHTLVSPSSFGPPSPSSTPSSSPQLNAYNVAEFTQAFPSIEELDESPTLSLPSVPTSLPTIGTGKLKLKDARTGEPSPSSPGSVKSATQSLDRPSSTPVPSAINSISSRPESPSKPTLPHRASGLSVHSLTPQASTKPIIPVSATTTSTELSSYLQLHKVLLLDVRNRADFEREHIRSGAAIACIEPSVLRQPNLTLNRLEESMVIARSDQSLFLNRDKFDLVVIYDDDSKSLGPSDSPLSVLHRLIGEQSIQRLLKRQPMLLVGGLSAWRHEFGDSWKPDLSSTSSESQLPSVSSHTSGANSRNPYFTNGTFTPPSPMPASLPGTPFHRSIMSLDQSSGHSRYPAEAAYPAHLPSSGGLTRKPALMRPSSSSISYTRSTDSIGSSSMASPFSSTLLTYPTIAPRISTSNSGSGTSSTSAFPIQYGIASPPQASVNPSQRRRTDYIDQSQEAISSLHSHTPITYPQLTTPRVLRPPPPAVTSALERQDNRPRLQNGMVSFKPPESKIGYDYPLTYWFDSESSVTVPFVKFFMDSRWVKCINLVNPLGSKGRLVQSFSKLLLQMWANKASAIYPHELRQTICSIKSQYQGADQHDSQEFLSFLLDGIHEDLNRIINKPPWTSTPEHEAELERLPVQIASDQEWRNWRDRNDSVIVDFFQGQFQNRLQCLTCETTSTTYNVFSILQVPIPQGESSRVALKRCLDAFFAVEILEKDDAWDCPKCKVKRKASKTLSLARLPPILLIHLKRFTNGDADSAKKITTFVDFPVKALDLTSYMPAPLPQGMDRGAEGLPTSLEDPRTQVPPYRYDLYGVTNHLGSLSGGHYTASIASRGGWVHCDDSSIRPLDPKAVVSEKAYVLFYKRTKA</sequence>
<evidence type="ECO:0000259" key="10">
    <source>
        <dbReference type="PROSITE" id="PS50235"/>
    </source>
</evidence>
<dbReference type="SUPFAM" id="SSF54001">
    <property type="entry name" value="Cysteine proteinases"/>
    <property type="match status" value="1"/>
</dbReference>
<feature type="compositionally biased region" description="Low complexity" evidence="8">
    <location>
        <begin position="599"/>
        <end position="612"/>
    </location>
</feature>
<comment type="similarity">
    <text evidence="2">Belongs to the peptidase C19 family.</text>
</comment>
<name>A0A8H5GYG1_9AGAR</name>
<dbReference type="EC" id="3.4.19.12" evidence="3"/>
<dbReference type="Gene3D" id="3.40.250.10">
    <property type="entry name" value="Rhodanese-like domain"/>
    <property type="match status" value="1"/>
</dbReference>
<evidence type="ECO:0000256" key="1">
    <source>
        <dbReference type="ARBA" id="ARBA00000707"/>
    </source>
</evidence>
<feature type="domain" description="USP" evidence="10">
    <location>
        <begin position="736"/>
        <end position="1091"/>
    </location>
</feature>
<dbReference type="InterPro" id="IPR038765">
    <property type="entry name" value="Papain-like_cys_pep_sf"/>
</dbReference>
<feature type="region of interest" description="Disordered" evidence="8">
    <location>
        <begin position="510"/>
        <end position="620"/>
    </location>
</feature>
<feature type="region of interest" description="Disordered" evidence="8">
    <location>
        <begin position="296"/>
        <end position="359"/>
    </location>
</feature>
<keyword evidence="4" id="KW-0645">Protease</keyword>
<dbReference type="Pfam" id="PF00443">
    <property type="entry name" value="UCH"/>
    <property type="match status" value="1"/>
</dbReference>
<organism evidence="11 12">
    <name type="scientific">Tricholomella constricta</name>
    <dbReference type="NCBI Taxonomy" id="117010"/>
    <lineage>
        <taxon>Eukaryota</taxon>
        <taxon>Fungi</taxon>
        <taxon>Dikarya</taxon>
        <taxon>Basidiomycota</taxon>
        <taxon>Agaricomycotina</taxon>
        <taxon>Agaricomycetes</taxon>
        <taxon>Agaricomycetidae</taxon>
        <taxon>Agaricales</taxon>
        <taxon>Tricholomatineae</taxon>
        <taxon>Lyophyllaceae</taxon>
        <taxon>Tricholomella</taxon>
    </lineage>
</organism>
<dbReference type="PANTHER" id="PTHR21646:SF95">
    <property type="entry name" value="UBIQUITIN CARBOXYL-TERMINAL HYDROLASE 4-RELATED"/>
    <property type="match status" value="1"/>
</dbReference>
<keyword evidence="5" id="KW-0833">Ubl conjugation pathway</keyword>
<gene>
    <name evidence="11" type="ORF">D9615_007376</name>
</gene>
<reference evidence="11 12" key="1">
    <citation type="journal article" date="2020" name="ISME J.">
        <title>Uncovering the hidden diversity of litter-decomposition mechanisms in mushroom-forming fungi.</title>
        <authorList>
            <person name="Floudas D."/>
            <person name="Bentzer J."/>
            <person name="Ahren D."/>
            <person name="Johansson T."/>
            <person name="Persson P."/>
            <person name="Tunlid A."/>
        </authorList>
    </citation>
    <scope>NUCLEOTIDE SEQUENCE [LARGE SCALE GENOMIC DNA]</scope>
    <source>
        <strain evidence="11 12">CBS 661.87</strain>
    </source>
</reference>
<dbReference type="EMBL" id="JAACJP010000040">
    <property type="protein sequence ID" value="KAF5373289.1"/>
    <property type="molecule type" value="Genomic_DNA"/>
</dbReference>
<dbReference type="CDD" id="cd02674">
    <property type="entry name" value="Peptidase_C19R"/>
    <property type="match status" value="1"/>
</dbReference>
<dbReference type="Gene3D" id="3.90.70.10">
    <property type="entry name" value="Cysteine proteinases"/>
    <property type="match status" value="1"/>
</dbReference>
<dbReference type="InterPro" id="IPR050185">
    <property type="entry name" value="Ub_carboxyl-term_hydrolase"/>
</dbReference>
<keyword evidence="7" id="KW-0788">Thiol protease</keyword>
<dbReference type="GO" id="GO:0004843">
    <property type="term" value="F:cysteine-type deubiquitinase activity"/>
    <property type="evidence" value="ECO:0007669"/>
    <property type="project" value="UniProtKB-EC"/>
</dbReference>
<feature type="compositionally biased region" description="Polar residues" evidence="8">
    <location>
        <begin position="526"/>
        <end position="543"/>
    </location>
</feature>
<dbReference type="Pfam" id="PF00581">
    <property type="entry name" value="Rhodanese"/>
    <property type="match status" value="1"/>
</dbReference>
<evidence type="ECO:0000313" key="11">
    <source>
        <dbReference type="EMBL" id="KAF5373289.1"/>
    </source>
</evidence>
<dbReference type="GO" id="GO:0016579">
    <property type="term" value="P:protein deubiquitination"/>
    <property type="evidence" value="ECO:0007669"/>
    <property type="project" value="InterPro"/>
</dbReference>
<feature type="domain" description="Rhodanese" evidence="9">
    <location>
        <begin position="385"/>
        <end position="508"/>
    </location>
</feature>
<dbReference type="OrthoDB" id="292964at2759"/>
<dbReference type="PROSITE" id="PS00973">
    <property type="entry name" value="USP_2"/>
    <property type="match status" value="1"/>
</dbReference>
<feature type="compositionally biased region" description="Polar residues" evidence="8">
    <location>
        <begin position="305"/>
        <end position="344"/>
    </location>
</feature>
<dbReference type="Proteomes" id="UP000565441">
    <property type="component" value="Unassembled WGS sequence"/>
</dbReference>
<evidence type="ECO:0000256" key="6">
    <source>
        <dbReference type="ARBA" id="ARBA00022801"/>
    </source>
</evidence>
<feature type="compositionally biased region" description="Low complexity" evidence="8">
    <location>
        <begin position="208"/>
        <end position="238"/>
    </location>
</feature>
<comment type="catalytic activity">
    <reaction evidence="1">
        <text>Thiol-dependent hydrolysis of ester, thioester, amide, peptide and isopeptide bonds formed by the C-terminal Gly of ubiquitin (a 76-residue protein attached to proteins as an intracellular targeting signal).</text>
        <dbReference type="EC" id="3.4.19.12"/>
    </reaction>
</comment>
<dbReference type="InterPro" id="IPR036873">
    <property type="entry name" value="Rhodanese-like_dom_sf"/>
</dbReference>
<dbReference type="InterPro" id="IPR001763">
    <property type="entry name" value="Rhodanese-like_dom"/>
</dbReference>
<evidence type="ECO:0000256" key="4">
    <source>
        <dbReference type="ARBA" id="ARBA00022670"/>
    </source>
</evidence>
<dbReference type="InterPro" id="IPR028889">
    <property type="entry name" value="USP"/>
</dbReference>
<evidence type="ECO:0000256" key="5">
    <source>
        <dbReference type="ARBA" id="ARBA00022786"/>
    </source>
</evidence>
<dbReference type="AlphaFoldDB" id="A0A8H5GYG1"/>
<protein>
    <recommendedName>
        <fullName evidence="3">ubiquitinyl hydrolase 1</fullName>
        <ecNumber evidence="3">3.4.19.12</ecNumber>
    </recommendedName>
</protein>
<keyword evidence="12" id="KW-1185">Reference proteome</keyword>
<feature type="compositionally biased region" description="Low complexity" evidence="8">
    <location>
        <begin position="512"/>
        <end position="525"/>
    </location>
</feature>